<dbReference type="STRING" id="1121922.GCA_000428905_00908"/>
<dbReference type="GO" id="GO:0016747">
    <property type="term" value="F:acyltransferase activity, transferring groups other than amino-acyl groups"/>
    <property type="evidence" value="ECO:0007669"/>
    <property type="project" value="InterPro"/>
</dbReference>
<sequence length="69" mass="7721">MPTLQNKGIGKAALNEAKRRTLNANLTTLTLRVLKISPALTLYERNGFVIQGEDERFFNMAAELSQSVR</sequence>
<organism evidence="2 3">
    <name type="scientific">Brumicola pallidula DSM 14239 = ACAM 615</name>
    <dbReference type="NCBI Taxonomy" id="1121922"/>
    <lineage>
        <taxon>Bacteria</taxon>
        <taxon>Pseudomonadati</taxon>
        <taxon>Pseudomonadota</taxon>
        <taxon>Gammaproteobacteria</taxon>
        <taxon>Alteromonadales</taxon>
        <taxon>Alteromonadaceae</taxon>
        <taxon>Brumicola</taxon>
    </lineage>
</organism>
<name>K6Z2H7_9ALTE</name>
<dbReference type="InterPro" id="IPR000182">
    <property type="entry name" value="GNAT_dom"/>
</dbReference>
<reference evidence="3" key="1">
    <citation type="journal article" date="2014" name="Environ. Microbiol.">
        <title>Comparative genomics of the marine bacterial genus Glaciecola reveals the high degree of genomic diversity and genomic characteristic for cold adaptation.</title>
        <authorList>
            <person name="Qin Q.L."/>
            <person name="Xie B.B."/>
            <person name="Yu Y."/>
            <person name="Shu Y.L."/>
            <person name="Rong J.C."/>
            <person name="Zhang Y.J."/>
            <person name="Zhao D.L."/>
            <person name="Chen X.L."/>
            <person name="Zhang X.Y."/>
            <person name="Chen B."/>
            <person name="Zhou B.C."/>
            <person name="Zhang Y.Z."/>
        </authorList>
    </citation>
    <scope>NUCLEOTIDE SEQUENCE [LARGE SCALE GENOMIC DNA]</scope>
    <source>
        <strain evidence="3">ACAM 615</strain>
    </source>
</reference>
<keyword evidence="3" id="KW-1185">Reference proteome</keyword>
<evidence type="ECO:0000259" key="1">
    <source>
        <dbReference type="PROSITE" id="PS51186"/>
    </source>
</evidence>
<evidence type="ECO:0000313" key="2">
    <source>
        <dbReference type="EMBL" id="GAC30401.1"/>
    </source>
</evidence>
<dbReference type="InterPro" id="IPR016181">
    <property type="entry name" value="Acyl_CoA_acyltransferase"/>
</dbReference>
<dbReference type="Gene3D" id="3.40.630.30">
    <property type="match status" value="1"/>
</dbReference>
<feature type="domain" description="N-acetyltransferase" evidence="1">
    <location>
        <begin position="1"/>
        <end position="69"/>
    </location>
</feature>
<evidence type="ECO:0000313" key="3">
    <source>
        <dbReference type="Proteomes" id="UP000006251"/>
    </source>
</evidence>
<dbReference type="AlphaFoldDB" id="K6Z2H7"/>
<protein>
    <recommendedName>
        <fullName evidence="1">N-acetyltransferase domain-containing protein</fullName>
    </recommendedName>
</protein>
<proteinExistence type="predicted"/>
<dbReference type="PROSITE" id="PS51186">
    <property type="entry name" value="GNAT"/>
    <property type="match status" value="1"/>
</dbReference>
<accession>K6Z2H7</accession>
<gene>
    <name evidence="2" type="ORF">GPAL_3555</name>
</gene>
<dbReference type="SUPFAM" id="SSF55729">
    <property type="entry name" value="Acyl-CoA N-acyltransferases (Nat)"/>
    <property type="match status" value="1"/>
</dbReference>
<dbReference type="Proteomes" id="UP000006251">
    <property type="component" value="Unassembled WGS sequence"/>
</dbReference>
<dbReference type="EMBL" id="BAEQ01000055">
    <property type="protein sequence ID" value="GAC30401.1"/>
    <property type="molecule type" value="Genomic_DNA"/>
</dbReference>
<comment type="caution">
    <text evidence="2">The sequence shown here is derived from an EMBL/GenBank/DDBJ whole genome shotgun (WGS) entry which is preliminary data.</text>
</comment>